<accession>A0A8S4B8K9</accession>
<evidence type="ECO:0000313" key="2">
    <source>
        <dbReference type="Proteomes" id="UP000677803"/>
    </source>
</evidence>
<dbReference type="InterPro" id="IPR013950">
    <property type="entry name" value="Mis14/Nsl1"/>
</dbReference>
<dbReference type="OrthoDB" id="5973266at2759"/>
<dbReference type="Pfam" id="PF08641">
    <property type="entry name" value="Mis14"/>
    <property type="match status" value="1"/>
</dbReference>
<dbReference type="Proteomes" id="UP000677803">
    <property type="component" value="Unassembled WGS sequence"/>
</dbReference>
<organism evidence="1 2">
    <name type="scientific">Menidia menidia</name>
    <name type="common">Atlantic silverside</name>
    <dbReference type="NCBI Taxonomy" id="238744"/>
    <lineage>
        <taxon>Eukaryota</taxon>
        <taxon>Metazoa</taxon>
        <taxon>Chordata</taxon>
        <taxon>Craniata</taxon>
        <taxon>Vertebrata</taxon>
        <taxon>Euteleostomi</taxon>
        <taxon>Actinopterygii</taxon>
        <taxon>Neopterygii</taxon>
        <taxon>Teleostei</taxon>
        <taxon>Neoteleostei</taxon>
        <taxon>Acanthomorphata</taxon>
        <taxon>Ovalentaria</taxon>
        <taxon>Atherinomorphae</taxon>
        <taxon>Atheriniformes</taxon>
        <taxon>Atherinopsidae</taxon>
        <taxon>Menidiinae</taxon>
        <taxon>Menidia</taxon>
    </lineage>
</organism>
<sequence length="362" mass="40324">MEHPQSETSPSEELNQEYRVEVTSKKRLTETINKCKEILKRALDGQPEVAEETKRVLLEELLANFEAAVQVNVLVNGQPWEDAPDWRTQLQSDPEATFLLPVHVKRTNLAVKMEHPQSETSPSEEPNQDYRIEVTSKKRLTDTINKCKEILKRALDGQPDVAEETKRVLLEELLANFEAAVQVNVLVNGQPWEDAPDVEDDEAVDLDSLLDDTIVETTRRRRTYPKKILPHVVHALKAERKILGLYDHAVQTPETRTDPDPGTDPDPESLMSTLSAAAPGMVKQAIQVIKSISSLQQQAEGLCQVLSSEPSPASAQIHREVFGQSDAPAAATRSRRPIKRAVEEAAAAEGYKKAAPERRGCT</sequence>
<reference evidence="1" key="1">
    <citation type="submission" date="2021-05" db="EMBL/GenBank/DDBJ databases">
        <authorList>
            <person name="Tigano A."/>
        </authorList>
    </citation>
    <scope>NUCLEOTIDE SEQUENCE</scope>
</reference>
<evidence type="ECO:0000313" key="1">
    <source>
        <dbReference type="EMBL" id="CAG5928474.1"/>
    </source>
</evidence>
<dbReference type="GO" id="GO:0000070">
    <property type="term" value="P:mitotic sister chromatid segregation"/>
    <property type="evidence" value="ECO:0007669"/>
    <property type="project" value="InterPro"/>
</dbReference>
<dbReference type="PANTHER" id="PTHR31749:SF3">
    <property type="entry name" value="KINETOCHORE-ASSOCIATED PROTEIN NSL1 HOMOLOG"/>
    <property type="match status" value="1"/>
</dbReference>
<proteinExistence type="predicted"/>
<name>A0A8S4B8K9_9TELE</name>
<comment type="caution">
    <text evidence="1">The sequence shown here is derived from an EMBL/GenBank/DDBJ whole genome shotgun (WGS) entry which is preliminary data.</text>
</comment>
<keyword evidence="2" id="KW-1185">Reference proteome</keyword>
<dbReference type="GO" id="GO:0000444">
    <property type="term" value="C:MIS12/MIND type complex"/>
    <property type="evidence" value="ECO:0007669"/>
    <property type="project" value="TreeGrafter"/>
</dbReference>
<dbReference type="PANTHER" id="PTHR31749">
    <property type="entry name" value="KINETOCHORE-ASSOCIATED PROTEIN NSL1 HOMOLOG"/>
    <property type="match status" value="1"/>
</dbReference>
<protein>
    <submittedName>
        <fullName evidence="1">(Atlantic silverside) hypothetical protein</fullName>
    </submittedName>
</protein>
<dbReference type="AlphaFoldDB" id="A0A8S4B8K9"/>
<dbReference type="EMBL" id="CAJRST010012224">
    <property type="protein sequence ID" value="CAG5928474.1"/>
    <property type="molecule type" value="Genomic_DNA"/>
</dbReference>
<gene>
    <name evidence="1" type="ORF">MMEN_LOCUS12120</name>
</gene>